<dbReference type="RefSeq" id="WP_133106268.1">
    <property type="nucleotide sequence ID" value="NZ_SMNA01000002.1"/>
</dbReference>
<dbReference type="Gene3D" id="1.10.10.60">
    <property type="entry name" value="Homeodomain-like"/>
    <property type="match status" value="1"/>
</dbReference>
<evidence type="ECO:0000313" key="5">
    <source>
        <dbReference type="Proteomes" id="UP000504882"/>
    </source>
</evidence>
<name>A0ABY2E709_9MICO</name>
<dbReference type="InterPro" id="IPR001647">
    <property type="entry name" value="HTH_TetR"/>
</dbReference>
<dbReference type="PANTHER" id="PTHR30055">
    <property type="entry name" value="HTH-TYPE TRANSCRIPTIONAL REGULATOR RUTR"/>
    <property type="match status" value="1"/>
</dbReference>
<dbReference type="Pfam" id="PF00440">
    <property type="entry name" value="TetR_N"/>
    <property type="match status" value="1"/>
</dbReference>
<keyword evidence="5" id="KW-1185">Reference proteome</keyword>
<dbReference type="EMBL" id="SMNA01000002">
    <property type="protein sequence ID" value="TDE97342.1"/>
    <property type="molecule type" value="Genomic_DNA"/>
</dbReference>
<dbReference type="SUPFAM" id="SSF46689">
    <property type="entry name" value="Homeodomain-like"/>
    <property type="match status" value="1"/>
</dbReference>
<gene>
    <name evidence="4" type="ORF">EXU48_03850</name>
</gene>
<sequence>MRAENRTIGQSASFIEAARRAQIMTAAIETVNEVGYHRASLAQIASRAGIAKSIISYHFASKENLLLFVVNDVFARMDAATGAAARTGADPAARLAAYLRAYLAFVRDHREETIAAVEIAISHRDADGTPLYLAESEPETALLEGIISDGIASGQFCDVDLTVARTTLIHALDGGLTRSQMDARTDLDTYGDHLVPMLLAGLGYRPDG</sequence>
<dbReference type="InterPro" id="IPR009057">
    <property type="entry name" value="Homeodomain-like_sf"/>
</dbReference>
<feature type="DNA-binding region" description="H-T-H motif" evidence="2">
    <location>
        <begin position="40"/>
        <end position="59"/>
    </location>
</feature>
<dbReference type="InterPro" id="IPR036271">
    <property type="entry name" value="Tet_transcr_reg_TetR-rel_C_sf"/>
</dbReference>
<protein>
    <submittedName>
        <fullName evidence="4">TetR/AcrR family transcriptional regulator</fullName>
    </submittedName>
</protein>
<organism evidence="4 5">
    <name type="scientific">Occultella glacieicola</name>
    <dbReference type="NCBI Taxonomy" id="2518684"/>
    <lineage>
        <taxon>Bacteria</taxon>
        <taxon>Bacillati</taxon>
        <taxon>Actinomycetota</taxon>
        <taxon>Actinomycetes</taxon>
        <taxon>Micrococcales</taxon>
        <taxon>Ruaniaceae</taxon>
        <taxon>Occultella</taxon>
    </lineage>
</organism>
<evidence type="ECO:0000256" key="2">
    <source>
        <dbReference type="PROSITE-ProRule" id="PRU00335"/>
    </source>
</evidence>
<dbReference type="PANTHER" id="PTHR30055:SF226">
    <property type="entry name" value="HTH-TYPE TRANSCRIPTIONAL REGULATOR PKSA"/>
    <property type="match status" value="1"/>
</dbReference>
<feature type="domain" description="HTH tetR-type" evidence="3">
    <location>
        <begin position="17"/>
        <end position="77"/>
    </location>
</feature>
<dbReference type="Proteomes" id="UP000504882">
    <property type="component" value="Unassembled WGS sequence"/>
</dbReference>
<evidence type="ECO:0000259" key="3">
    <source>
        <dbReference type="PROSITE" id="PS50977"/>
    </source>
</evidence>
<proteinExistence type="predicted"/>
<accession>A0ABY2E709</accession>
<reference evidence="4 5" key="1">
    <citation type="submission" date="2019-03" db="EMBL/GenBank/DDBJ databases">
        <title>Genomic features of bacteria from cold environments.</title>
        <authorList>
            <person name="Shen L."/>
        </authorList>
    </citation>
    <scope>NUCLEOTIDE SEQUENCE [LARGE SCALE GENOMIC DNA]</scope>
    <source>
        <strain evidence="5">T3246-1</strain>
    </source>
</reference>
<dbReference type="SUPFAM" id="SSF48498">
    <property type="entry name" value="Tetracyclin repressor-like, C-terminal domain"/>
    <property type="match status" value="1"/>
</dbReference>
<keyword evidence="1 2" id="KW-0238">DNA-binding</keyword>
<dbReference type="PROSITE" id="PS50977">
    <property type="entry name" value="HTH_TETR_2"/>
    <property type="match status" value="1"/>
</dbReference>
<comment type="caution">
    <text evidence="4">The sequence shown here is derived from an EMBL/GenBank/DDBJ whole genome shotgun (WGS) entry which is preliminary data.</text>
</comment>
<evidence type="ECO:0000256" key="1">
    <source>
        <dbReference type="ARBA" id="ARBA00023125"/>
    </source>
</evidence>
<evidence type="ECO:0000313" key="4">
    <source>
        <dbReference type="EMBL" id="TDE97342.1"/>
    </source>
</evidence>
<dbReference type="PRINTS" id="PR00455">
    <property type="entry name" value="HTHTETR"/>
</dbReference>
<dbReference type="InterPro" id="IPR050109">
    <property type="entry name" value="HTH-type_TetR-like_transc_reg"/>
</dbReference>
<dbReference type="Gene3D" id="1.10.357.10">
    <property type="entry name" value="Tetracycline Repressor, domain 2"/>
    <property type="match status" value="1"/>
</dbReference>